<dbReference type="CDD" id="cd19496">
    <property type="entry name" value="Elp5"/>
    <property type="match status" value="1"/>
</dbReference>
<dbReference type="PANTHER" id="PTHR15641">
    <property type="entry name" value="ELONGATOR COMPLEX PROTEIN 5"/>
    <property type="match status" value="1"/>
</dbReference>
<gene>
    <name evidence="10" type="ORF">DGAL_LOCUS15903</name>
</gene>
<keyword evidence="7" id="KW-0819">tRNA processing</keyword>
<dbReference type="GO" id="GO:0000049">
    <property type="term" value="F:tRNA binding"/>
    <property type="evidence" value="ECO:0007669"/>
    <property type="project" value="TreeGrafter"/>
</dbReference>
<name>A0A8J2RZE2_9CRUS</name>
<keyword evidence="8" id="KW-0539">Nucleus</keyword>
<evidence type="ECO:0000256" key="1">
    <source>
        <dbReference type="ARBA" id="ARBA00004123"/>
    </source>
</evidence>
<evidence type="ECO:0000256" key="5">
    <source>
        <dbReference type="ARBA" id="ARBA00020264"/>
    </source>
</evidence>
<evidence type="ECO:0000256" key="4">
    <source>
        <dbReference type="ARBA" id="ARBA00009567"/>
    </source>
</evidence>
<dbReference type="EMBL" id="CAKKLH010000324">
    <property type="protein sequence ID" value="CAH0112191.1"/>
    <property type="molecule type" value="Genomic_DNA"/>
</dbReference>
<comment type="caution">
    <text evidence="10">The sequence shown here is derived from an EMBL/GenBank/DDBJ whole genome shotgun (WGS) entry which is preliminary data.</text>
</comment>
<evidence type="ECO:0000256" key="9">
    <source>
        <dbReference type="SAM" id="MobiDB-lite"/>
    </source>
</evidence>
<dbReference type="Proteomes" id="UP000789390">
    <property type="component" value="Unassembled WGS sequence"/>
</dbReference>
<dbReference type="UniPathway" id="UPA00988"/>
<feature type="compositionally biased region" description="Acidic residues" evidence="9">
    <location>
        <begin position="256"/>
        <end position="271"/>
    </location>
</feature>
<dbReference type="GO" id="GO:0033588">
    <property type="term" value="C:elongator holoenzyme complex"/>
    <property type="evidence" value="ECO:0007669"/>
    <property type="project" value="InterPro"/>
</dbReference>
<dbReference type="Gene3D" id="3.40.50.300">
    <property type="entry name" value="P-loop containing nucleotide triphosphate hydrolases"/>
    <property type="match status" value="1"/>
</dbReference>
<keyword evidence="11" id="KW-1185">Reference proteome</keyword>
<evidence type="ECO:0000313" key="10">
    <source>
        <dbReference type="EMBL" id="CAH0112191.1"/>
    </source>
</evidence>
<dbReference type="Pfam" id="PF10483">
    <property type="entry name" value="Elong_Iki1"/>
    <property type="match status" value="2"/>
</dbReference>
<dbReference type="InterPro" id="IPR019519">
    <property type="entry name" value="Elp5"/>
</dbReference>
<dbReference type="InterPro" id="IPR027417">
    <property type="entry name" value="P-loop_NTPase"/>
</dbReference>
<proteinExistence type="inferred from homology"/>
<evidence type="ECO:0000313" key="11">
    <source>
        <dbReference type="Proteomes" id="UP000789390"/>
    </source>
</evidence>
<protein>
    <recommendedName>
        <fullName evidence="5">Elongator complex protein 5</fullName>
    </recommendedName>
</protein>
<dbReference type="PANTHER" id="PTHR15641:SF1">
    <property type="entry name" value="ELONGATOR COMPLEX PROTEIN 5"/>
    <property type="match status" value="1"/>
</dbReference>
<sequence>MILKDILSQPPVSTLIQDSCSLKGRPLFLSLICHYSENGYSIRYFKYDSPLSSEASEMEQLKLSWKTCIVDGNEDMVSVENSWISEIKNGNVLIAIDSLSPLLLNWTVGEVASALKNLQKTTTASVIALVHGDVHDKHNLQTLNYIFPCHLTVRRAQGCNICSGIWRKTSGKITDSEEHYSITDKWELKDVKEFIETQSAVVTDSLPKSAVPKSTFKLGLNAREEKARSQVVLPYIRKQNESSSETSKGKIIYEVEAPDWDDEDPDDDLEI</sequence>
<accession>A0A8J2RZE2</accession>
<evidence type="ECO:0000256" key="6">
    <source>
        <dbReference type="ARBA" id="ARBA00022490"/>
    </source>
</evidence>
<evidence type="ECO:0000256" key="3">
    <source>
        <dbReference type="ARBA" id="ARBA00005043"/>
    </source>
</evidence>
<keyword evidence="6" id="KW-0963">Cytoplasm</keyword>
<comment type="pathway">
    <text evidence="3">tRNA modification; 5-methoxycarbonylmethyl-2-thiouridine-tRNA biosynthesis.</text>
</comment>
<dbReference type="GO" id="GO:0005634">
    <property type="term" value="C:nucleus"/>
    <property type="evidence" value="ECO:0007669"/>
    <property type="project" value="UniProtKB-SubCell"/>
</dbReference>
<comment type="subcellular location">
    <subcellularLocation>
        <location evidence="2">Cytoplasm</location>
    </subcellularLocation>
    <subcellularLocation>
        <location evidence="1">Nucleus</location>
    </subcellularLocation>
</comment>
<dbReference type="OrthoDB" id="166907at2759"/>
<feature type="region of interest" description="Disordered" evidence="9">
    <location>
        <begin position="238"/>
        <end position="271"/>
    </location>
</feature>
<reference evidence="10" key="1">
    <citation type="submission" date="2021-11" db="EMBL/GenBank/DDBJ databases">
        <authorList>
            <person name="Schell T."/>
        </authorList>
    </citation>
    <scope>NUCLEOTIDE SEQUENCE</scope>
    <source>
        <strain evidence="10">M5</strain>
    </source>
</reference>
<evidence type="ECO:0000256" key="8">
    <source>
        <dbReference type="ARBA" id="ARBA00023242"/>
    </source>
</evidence>
<evidence type="ECO:0000256" key="2">
    <source>
        <dbReference type="ARBA" id="ARBA00004496"/>
    </source>
</evidence>
<evidence type="ECO:0000256" key="7">
    <source>
        <dbReference type="ARBA" id="ARBA00022694"/>
    </source>
</evidence>
<dbReference type="GO" id="GO:0002098">
    <property type="term" value="P:tRNA wobble uridine modification"/>
    <property type="evidence" value="ECO:0007669"/>
    <property type="project" value="InterPro"/>
</dbReference>
<dbReference type="AlphaFoldDB" id="A0A8J2RZE2"/>
<organism evidence="10 11">
    <name type="scientific">Daphnia galeata</name>
    <dbReference type="NCBI Taxonomy" id="27404"/>
    <lineage>
        <taxon>Eukaryota</taxon>
        <taxon>Metazoa</taxon>
        <taxon>Ecdysozoa</taxon>
        <taxon>Arthropoda</taxon>
        <taxon>Crustacea</taxon>
        <taxon>Branchiopoda</taxon>
        <taxon>Diplostraca</taxon>
        <taxon>Cladocera</taxon>
        <taxon>Anomopoda</taxon>
        <taxon>Daphniidae</taxon>
        <taxon>Daphnia</taxon>
    </lineage>
</organism>
<dbReference type="GO" id="GO:0005829">
    <property type="term" value="C:cytosol"/>
    <property type="evidence" value="ECO:0007669"/>
    <property type="project" value="TreeGrafter"/>
</dbReference>
<comment type="similarity">
    <text evidence="4">Belongs to the ELP5 family.</text>
</comment>